<feature type="domain" description="Protein kinase" evidence="1">
    <location>
        <begin position="1"/>
        <end position="103"/>
    </location>
</feature>
<proteinExistence type="predicted"/>
<keyword evidence="3" id="KW-1185">Reference proteome</keyword>
<dbReference type="EMBL" id="JAHQIW010000441">
    <property type="protein sequence ID" value="KAJ1348146.1"/>
    <property type="molecule type" value="Genomic_DNA"/>
</dbReference>
<dbReference type="InterPro" id="IPR001245">
    <property type="entry name" value="Ser-Thr/Tyr_kinase_cat_dom"/>
</dbReference>
<sequence>MAPEVIRMQDSNPYTTLSDVYSFGIVMYEVLSSSLPYSNINNRDQILFMVGRGYLRPDVSKIRSDTPKSLLALYERCIKFNRDERPEFSEVLDKLRGISLPKLTRSTSAPSLCSGILDTAESFGNFSSNTPRTTHHLWGYL</sequence>
<dbReference type="SUPFAM" id="SSF56112">
    <property type="entry name" value="Protein kinase-like (PK-like)"/>
    <property type="match status" value="1"/>
</dbReference>
<evidence type="ECO:0000259" key="1">
    <source>
        <dbReference type="PROSITE" id="PS50011"/>
    </source>
</evidence>
<dbReference type="InterPro" id="IPR000719">
    <property type="entry name" value="Prot_kinase_dom"/>
</dbReference>
<accession>A0AAD5QIK4</accession>
<keyword evidence="2" id="KW-0418">Kinase</keyword>
<evidence type="ECO:0000313" key="3">
    <source>
        <dbReference type="Proteomes" id="UP001196413"/>
    </source>
</evidence>
<reference evidence="2" key="1">
    <citation type="submission" date="2021-06" db="EMBL/GenBank/DDBJ databases">
        <title>Parelaphostrongylus tenuis whole genome reference sequence.</title>
        <authorList>
            <person name="Garwood T.J."/>
            <person name="Larsen P.A."/>
            <person name="Fountain-Jones N.M."/>
            <person name="Garbe J.R."/>
            <person name="Macchietto M.G."/>
            <person name="Kania S.A."/>
            <person name="Gerhold R.W."/>
            <person name="Richards J.E."/>
            <person name="Wolf T.M."/>
        </authorList>
    </citation>
    <scope>NUCLEOTIDE SEQUENCE</scope>
    <source>
        <strain evidence="2">MNPRO001-30</strain>
        <tissue evidence="2">Meninges</tissue>
    </source>
</reference>
<dbReference type="Pfam" id="PF07714">
    <property type="entry name" value="PK_Tyr_Ser-Thr"/>
    <property type="match status" value="1"/>
</dbReference>
<dbReference type="PANTHER" id="PTHR44329">
    <property type="entry name" value="SERINE/THREONINE-PROTEIN KINASE TNNI3K-RELATED"/>
    <property type="match status" value="1"/>
</dbReference>
<comment type="caution">
    <text evidence="2">The sequence shown here is derived from an EMBL/GenBank/DDBJ whole genome shotgun (WGS) entry which is preliminary data.</text>
</comment>
<gene>
    <name evidence="2" type="primary">LIN45_2</name>
    <name evidence="2" type="ORF">KIN20_003380</name>
</gene>
<name>A0AAD5QIK4_PARTN</name>
<dbReference type="AlphaFoldDB" id="A0AAD5QIK4"/>
<dbReference type="GO" id="GO:0005524">
    <property type="term" value="F:ATP binding"/>
    <property type="evidence" value="ECO:0007669"/>
    <property type="project" value="InterPro"/>
</dbReference>
<dbReference type="Gene3D" id="1.10.510.10">
    <property type="entry name" value="Transferase(Phosphotransferase) domain 1"/>
    <property type="match status" value="1"/>
</dbReference>
<dbReference type="GO" id="GO:0004709">
    <property type="term" value="F:MAP kinase kinase kinase activity"/>
    <property type="evidence" value="ECO:0007669"/>
    <property type="project" value="TreeGrafter"/>
</dbReference>
<dbReference type="PROSITE" id="PS50011">
    <property type="entry name" value="PROTEIN_KINASE_DOM"/>
    <property type="match status" value="1"/>
</dbReference>
<dbReference type="Proteomes" id="UP001196413">
    <property type="component" value="Unassembled WGS sequence"/>
</dbReference>
<dbReference type="PANTHER" id="PTHR44329:SF262">
    <property type="entry name" value="RAF HOMOLOG SERINE_THREONINE-PROTEIN KINASE RAF"/>
    <property type="match status" value="1"/>
</dbReference>
<evidence type="ECO:0000313" key="2">
    <source>
        <dbReference type="EMBL" id="KAJ1348146.1"/>
    </source>
</evidence>
<protein>
    <submittedName>
        <fullName evidence="2">Raf serine/threonine-protein kinase</fullName>
    </submittedName>
</protein>
<dbReference type="InterPro" id="IPR011009">
    <property type="entry name" value="Kinase-like_dom_sf"/>
</dbReference>
<dbReference type="InterPro" id="IPR051681">
    <property type="entry name" value="Ser/Thr_Kinases-Pseudokinases"/>
</dbReference>
<organism evidence="2 3">
    <name type="scientific">Parelaphostrongylus tenuis</name>
    <name type="common">Meningeal worm</name>
    <dbReference type="NCBI Taxonomy" id="148309"/>
    <lineage>
        <taxon>Eukaryota</taxon>
        <taxon>Metazoa</taxon>
        <taxon>Ecdysozoa</taxon>
        <taxon>Nematoda</taxon>
        <taxon>Chromadorea</taxon>
        <taxon>Rhabditida</taxon>
        <taxon>Rhabditina</taxon>
        <taxon>Rhabditomorpha</taxon>
        <taxon>Strongyloidea</taxon>
        <taxon>Metastrongylidae</taxon>
        <taxon>Parelaphostrongylus</taxon>
    </lineage>
</organism>
<keyword evidence="2" id="KW-0808">Transferase</keyword>